<dbReference type="SUPFAM" id="SSF51695">
    <property type="entry name" value="PLC-like phosphodiesterases"/>
    <property type="match status" value="1"/>
</dbReference>
<dbReference type="InterPro" id="IPR030395">
    <property type="entry name" value="GP_PDE_dom"/>
</dbReference>
<dbReference type="EC" id="3.1.4.46" evidence="2"/>
<evidence type="ECO:0000313" key="2">
    <source>
        <dbReference type="EMBL" id="MBB6218990.1"/>
    </source>
</evidence>
<dbReference type="AlphaFoldDB" id="A0A841L4A2"/>
<dbReference type="GO" id="GO:0008889">
    <property type="term" value="F:glycerophosphodiester phosphodiesterase activity"/>
    <property type="evidence" value="ECO:0007669"/>
    <property type="project" value="UniProtKB-EC"/>
</dbReference>
<dbReference type="InterPro" id="IPR017946">
    <property type="entry name" value="PLC-like_Pdiesterase_TIM-brl"/>
</dbReference>
<dbReference type="RefSeq" id="WP_184313972.1">
    <property type="nucleotide sequence ID" value="NZ_JACHEN010000060.1"/>
</dbReference>
<protein>
    <submittedName>
        <fullName evidence="2">Glycerophosphoryl diester phosphodiesterase</fullName>
        <ecNumber evidence="2">3.1.4.46</ecNumber>
    </submittedName>
</protein>
<gene>
    <name evidence="2" type="ORF">HNQ80_005168</name>
</gene>
<evidence type="ECO:0000259" key="1">
    <source>
        <dbReference type="PROSITE" id="PS51704"/>
    </source>
</evidence>
<dbReference type="PANTHER" id="PTHR46211">
    <property type="entry name" value="GLYCEROPHOSPHORYL DIESTER PHOSPHODIESTERASE"/>
    <property type="match status" value="1"/>
</dbReference>
<dbReference type="PANTHER" id="PTHR46211:SF1">
    <property type="entry name" value="GLYCEROPHOSPHODIESTER PHOSPHODIESTERASE, CYTOPLASMIC"/>
    <property type="match status" value="1"/>
</dbReference>
<dbReference type="Gene3D" id="3.20.20.190">
    <property type="entry name" value="Phosphatidylinositol (PI) phosphodiesterase"/>
    <property type="match status" value="1"/>
</dbReference>
<dbReference type="EMBL" id="JACHEN010000060">
    <property type="protein sequence ID" value="MBB6218990.1"/>
    <property type="molecule type" value="Genomic_DNA"/>
</dbReference>
<keyword evidence="2" id="KW-0378">Hydrolase</keyword>
<dbReference type="PROSITE" id="PS51704">
    <property type="entry name" value="GP_PDE"/>
    <property type="match status" value="1"/>
</dbReference>
<dbReference type="PROSITE" id="PS50007">
    <property type="entry name" value="PIPLC_X_DOMAIN"/>
    <property type="match status" value="1"/>
</dbReference>
<dbReference type="GO" id="GO:0006629">
    <property type="term" value="P:lipid metabolic process"/>
    <property type="evidence" value="ECO:0007669"/>
    <property type="project" value="InterPro"/>
</dbReference>
<dbReference type="Pfam" id="PF03009">
    <property type="entry name" value="GDPD"/>
    <property type="match status" value="1"/>
</dbReference>
<feature type="domain" description="GP-PDE" evidence="1">
    <location>
        <begin position="4"/>
        <end position="240"/>
    </location>
</feature>
<organism evidence="2 3">
    <name type="scientific">Anaerosolibacter carboniphilus</name>
    <dbReference type="NCBI Taxonomy" id="1417629"/>
    <lineage>
        <taxon>Bacteria</taxon>
        <taxon>Bacillati</taxon>
        <taxon>Bacillota</taxon>
        <taxon>Clostridia</taxon>
        <taxon>Peptostreptococcales</taxon>
        <taxon>Thermotaleaceae</taxon>
        <taxon>Anaerosolibacter</taxon>
    </lineage>
</organism>
<reference evidence="2 3" key="1">
    <citation type="submission" date="2020-08" db="EMBL/GenBank/DDBJ databases">
        <title>Genomic Encyclopedia of Type Strains, Phase IV (KMG-IV): sequencing the most valuable type-strain genomes for metagenomic binning, comparative biology and taxonomic classification.</title>
        <authorList>
            <person name="Goeker M."/>
        </authorList>
    </citation>
    <scope>NUCLEOTIDE SEQUENCE [LARGE SCALE GENOMIC DNA]</scope>
    <source>
        <strain evidence="2 3">DSM 103526</strain>
    </source>
</reference>
<evidence type="ECO:0000313" key="3">
    <source>
        <dbReference type="Proteomes" id="UP000579281"/>
    </source>
</evidence>
<comment type="caution">
    <text evidence="2">The sequence shown here is derived from an EMBL/GenBank/DDBJ whole genome shotgun (WGS) entry which is preliminary data.</text>
</comment>
<proteinExistence type="predicted"/>
<keyword evidence="3" id="KW-1185">Reference proteome</keyword>
<name>A0A841L4A2_9FIRM</name>
<dbReference type="CDD" id="cd08563">
    <property type="entry name" value="GDPD_TtGDE_like"/>
    <property type="match status" value="1"/>
</dbReference>
<sequence>MKRTHIFAHRGASGYAPENTMAAFQKALEMGADGIELDVHLSKDGRLIVCHDETLQRTTNGMGWIKDMTLEEIRQYDGGSWFSEEYQREKVPVLEEVLDLIQSTKTLLNVEIKNGIVIYPGIERKVINLIRRYALEERTIISSFYHYSLVESKRIDPFIKTGALYVAGWLEPWEYARKIQADALHPIYHNIDLAFVEGCRSYGIDINTYTVNEEADMARLAGMGVAGIITNHPDRGVSMMNQLYENTRER</sequence>
<dbReference type="Proteomes" id="UP000579281">
    <property type="component" value="Unassembled WGS sequence"/>
</dbReference>
<accession>A0A841L4A2</accession>